<accession>A0A1H8DXC5</accession>
<dbReference type="STRING" id="930146.SAMN05192533_10966"/>
<gene>
    <name evidence="1" type="ORF">SAMN05192533_10966</name>
</gene>
<dbReference type="OrthoDB" id="1683552at2"/>
<name>A0A1H8DXC5_9BACI</name>
<dbReference type="EMBL" id="FOBW01000009">
    <property type="protein sequence ID" value="SEN11208.1"/>
    <property type="molecule type" value="Genomic_DNA"/>
</dbReference>
<dbReference type="Proteomes" id="UP000198553">
    <property type="component" value="Unassembled WGS sequence"/>
</dbReference>
<evidence type="ECO:0000313" key="1">
    <source>
        <dbReference type="EMBL" id="SEN11208.1"/>
    </source>
</evidence>
<evidence type="ECO:0000313" key="2">
    <source>
        <dbReference type="Proteomes" id="UP000198553"/>
    </source>
</evidence>
<proteinExistence type="predicted"/>
<organism evidence="1 2">
    <name type="scientific">Mesobacillus persicus</name>
    <dbReference type="NCBI Taxonomy" id="930146"/>
    <lineage>
        <taxon>Bacteria</taxon>
        <taxon>Bacillati</taxon>
        <taxon>Bacillota</taxon>
        <taxon>Bacilli</taxon>
        <taxon>Bacillales</taxon>
        <taxon>Bacillaceae</taxon>
        <taxon>Mesobacillus</taxon>
    </lineage>
</organism>
<protein>
    <submittedName>
        <fullName evidence="1">Uncharacterized protein</fullName>
    </submittedName>
</protein>
<sequence>MGMCPLCNGFDQVRAQCQNCGSQLENKGREAEYYDDYSPYMPIDMMKLEDGYPTDFKNGECPHLFVCPNCGIEQVIQVEE</sequence>
<keyword evidence="2" id="KW-1185">Reference proteome</keyword>
<dbReference type="AlphaFoldDB" id="A0A1H8DXC5"/>
<reference evidence="2" key="1">
    <citation type="submission" date="2016-10" db="EMBL/GenBank/DDBJ databases">
        <authorList>
            <person name="Varghese N."/>
            <person name="Submissions S."/>
        </authorList>
    </citation>
    <scope>NUCLEOTIDE SEQUENCE [LARGE SCALE GENOMIC DNA]</scope>
    <source>
        <strain evidence="2">B48,IBRC-M 10115,DSM 25386,CECT 8001</strain>
    </source>
</reference>
<dbReference type="RefSeq" id="WP_090746421.1">
    <property type="nucleotide sequence ID" value="NZ_FOBW01000009.1"/>
</dbReference>